<reference evidence="7 8" key="1">
    <citation type="submission" date="2020-08" db="EMBL/GenBank/DDBJ databases">
        <title>Genomic Encyclopedia of Type Strains, Phase IV (KMG-V): Genome sequencing to study the core and pangenomes of soil and plant-associated prokaryotes.</title>
        <authorList>
            <person name="Whitman W."/>
        </authorList>
    </citation>
    <scope>NUCLEOTIDE SEQUENCE [LARGE SCALE GENOMIC DNA]</scope>
    <source>
        <strain evidence="7 8">M8US30</strain>
    </source>
</reference>
<dbReference type="GO" id="GO:0003841">
    <property type="term" value="F:1-acylglycerol-3-phosphate O-acyltransferase activity"/>
    <property type="evidence" value="ECO:0007669"/>
    <property type="project" value="UniProtKB-EC"/>
</dbReference>
<dbReference type="Pfam" id="PF01553">
    <property type="entry name" value="Acyltransferase"/>
    <property type="match status" value="1"/>
</dbReference>
<dbReference type="SMART" id="SM00563">
    <property type="entry name" value="PlsC"/>
    <property type="match status" value="1"/>
</dbReference>
<comment type="caution">
    <text evidence="7">The sequence shown here is derived from an EMBL/GenBank/DDBJ whole genome shotgun (WGS) entry which is preliminary data.</text>
</comment>
<proteinExistence type="predicted"/>
<dbReference type="AlphaFoldDB" id="A0A7W8J7H5"/>
<evidence type="ECO:0000256" key="4">
    <source>
        <dbReference type="ARBA" id="ARBA00023098"/>
    </source>
</evidence>
<evidence type="ECO:0000256" key="2">
    <source>
        <dbReference type="ARBA" id="ARBA00022516"/>
    </source>
</evidence>
<evidence type="ECO:0000256" key="5">
    <source>
        <dbReference type="ARBA" id="ARBA00023315"/>
    </source>
</evidence>
<evidence type="ECO:0000313" key="8">
    <source>
        <dbReference type="Proteomes" id="UP000569092"/>
    </source>
</evidence>
<organism evidence="7 8">
    <name type="scientific">Tunturiibacter lichenicola</name>
    <dbReference type="NCBI Taxonomy" id="2051959"/>
    <lineage>
        <taxon>Bacteria</taxon>
        <taxon>Pseudomonadati</taxon>
        <taxon>Acidobacteriota</taxon>
        <taxon>Terriglobia</taxon>
        <taxon>Terriglobales</taxon>
        <taxon>Acidobacteriaceae</taxon>
        <taxon>Tunturiibacter</taxon>
    </lineage>
</organism>
<dbReference type="PANTHER" id="PTHR10434">
    <property type="entry name" value="1-ACYL-SN-GLYCEROL-3-PHOSPHATE ACYLTRANSFERASE"/>
    <property type="match status" value="1"/>
</dbReference>
<evidence type="ECO:0000259" key="6">
    <source>
        <dbReference type="SMART" id="SM00563"/>
    </source>
</evidence>
<keyword evidence="4" id="KW-0443">Lipid metabolism</keyword>
<evidence type="ECO:0000313" key="7">
    <source>
        <dbReference type="EMBL" id="MBB5344019.1"/>
    </source>
</evidence>
<evidence type="ECO:0000256" key="1">
    <source>
        <dbReference type="ARBA" id="ARBA00005189"/>
    </source>
</evidence>
<dbReference type="PANTHER" id="PTHR10434:SF64">
    <property type="entry name" value="1-ACYL-SN-GLYCEROL-3-PHOSPHATE ACYLTRANSFERASE-RELATED"/>
    <property type="match status" value="1"/>
</dbReference>
<protein>
    <submittedName>
        <fullName evidence="7">1-acyl-sn-glycerol-3-phosphate acyltransferase</fullName>
        <ecNumber evidence="7">2.3.1.51</ecNumber>
    </submittedName>
</protein>
<accession>A0A7W8J7H5</accession>
<dbReference type="InterPro" id="IPR002123">
    <property type="entry name" value="Plipid/glycerol_acylTrfase"/>
</dbReference>
<dbReference type="Proteomes" id="UP000569092">
    <property type="component" value="Unassembled WGS sequence"/>
</dbReference>
<dbReference type="CDD" id="cd07989">
    <property type="entry name" value="LPLAT_AGPAT-like"/>
    <property type="match status" value="1"/>
</dbReference>
<feature type="domain" description="Phospholipid/glycerol acyltransferase" evidence="6">
    <location>
        <begin position="76"/>
        <end position="189"/>
    </location>
</feature>
<name>A0A7W8J7H5_9BACT</name>
<evidence type="ECO:0000256" key="3">
    <source>
        <dbReference type="ARBA" id="ARBA00022679"/>
    </source>
</evidence>
<dbReference type="EC" id="2.3.1.51" evidence="7"/>
<keyword evidence="3 7" id="KW-0808">Transferase</keyword>
<comment type="pathway">
    <text evidence="1">Lipid metabolism.</text>
</comment>
<gene>
    <name evidence="7" type="ORF">HDF10_001998</name>
</gene>
<dbReference type="SUPFAM" id="SSF69593">
    <property type="entry name" value="Glycerol-3-phosphate (1)-acyltransferase"/>
    <property type="match status" value="1"/>
</dbReference>
<dbReference type="GO" id="GO:0006654">
    <property type="term" value="P:phosphatidic acid biosynthetic process"/>
    <property type="evidence" value="ECO:0007669"/>
    <property type="project" value="TreeGrafter"/>
</dbReference>
<keyword evidence="5 7" id="KW-0012">Acyltransferase</keyword>
<keyword evidence="2" id="KW-0444">Lipid biosynthesis</keyword>
<dbReference type="EMBL" id="JACHDZ010000003">
    <property type="protein sequence ID" value="MBB5344019.1"/>
    <property type="molecule type" value="Genomic_DNA"/>
</dbReference>
<sequence>MRGAEVSVAIAVWRFLRSGLRSFWFVGMLVAAVVDCWWRRPRVGAEGAIWIHGWCRRIVRVLGFECLVEGAVPSGGAVVSNHLSYLDILLYSSVQPFVMVAKTEVRGWPLLGWLTAQAGTVYVERGGGPKTYAGVNAAMAEAYRSGLPVLFFPEGTTTDGAEVLPFRRGLFHSVLNGGVALRVAALRYSLDAHLVNGSATVGTDVCWWGDMEFGSHMFKFLGLRGLRAKIRFGEEIVERADRFVLSKTAQGVVAEMYEGLGLEAGANVGWEHDSALVGALRAGPGIVENC</sequence>